<comment type="subcellular location">
    <subcellularLocation>
        <location evidence="6">Cytoplasm</location>
    </subcellularLocation>
</comment>
<dbReference type="RefSeq" id="WP_145284131.1">
    <property type="nucleotide sequence ID" value="NZ_CP036318.1"/>
</dbReference>
<feature type="binding site" evidence="6">
    <location>
        <position position="115"/>
    </location>
    <ligand>
        <name>S-adenosyl-L-methionine</name>
        <dbReference type="ChEBI" id="CHEBI:59789"/>
    </ligand>
</feature>
<keyword evidence="4 6" id="KW-0808">Transferase</keyword>
<evidence type="ECO:0000313" key="8">
    <source>
        <dbReference type="Proteomes" id="UP000316770"/>
    </source>
</evidence>
<comment type="catalytic activity">
    <reaction evidence="6">
        <text>cytidine(1402) in 16S rRNA + S-adenosyl-L-methionine = N(4)-methylcytidine(1402) in 16S rRNA + S-adenosyl-L-homocysteine + H(+)</text>
        <dbReference type="Rhea" id="RHEA:42928"/>
        <dbReference type="Rhea" id="RHEA-COMP:10286"/>
        <dbReference type="Rhea" id="RHEA-COMP:10287"/>
        <dbReference type="ChEBI" id="CHEBI:15378"/>
        <dbReference type="ChEBI" id="CHEBI:57856"/>
        <dbReference type="ChEBI" id="CHEBI:59789"/>
        <dbReference type="ChEBI" id="CHEBI:74506"/>
        <dbReference type="ChEBI" id="CHEBI:82748"/>
        <dbReference type="EC" id="2.1.1.199"/>
    </reaction>
</comment>
<feature type="binding site" evidence="6">
    <location>
        <begin position="39"/>
        <end position="41"/>
    </location>
    <ligand>
        <name>S-adenosyl-L-methionine</name>
        <dbReference type="ChEBI" id="CHEBI:59789"/>
    </ligand>
</feature>
<evidence type="ECO:0000256" key="2">
    <source>
        <dbReference type="ARBA" id="ARBA00022552"/>
    </source>
</evidence>
<dbReference type="Gene3D" id="3.40.50.150">
    <property type="entry name" value="Vaccinia Virus protein VP39"/>
    <property type="match status" value="1"/>
</dbReference>
<dbReference type="PANTHER" id="PTHR11265:SF0">
    <property type="entry name" value="12S RRNA N4-METHYLCYTIDINE METHYLTRANSFERASE"/>
    <property type="match status" value="1"/>
</dbReference>
<dbReference type="NCBIfam" id="TIGR00006">
    <property type="entry name" value="16S rRNA (cytosine(1402)-N(4))-methyltransferase RsmH"/>
    <property type="match status" value="1"/>
</dbReference>
<comment type="function">
    <text evidence="6">Specifically methylates the N4 position of cytidine in position 1402 (C1402) of 16S rRNA.</text>
</comment>
<dbReference type="HAMAP" id="MF_01007">
    <property type="entry name" value="16SrRNA_methyltr_H"/>
    <property type="match status" value="1"/>
</dbReference>
<evidence type="ECO:0000256" key="6">
    <source>
        <dbReference type="HAMAP-Rule" id="MF_01007"/>
    </source>
</evidence>
<dbReference type="GO" id="GO:0005737">
    <property type="term" value="C:cytoplasm"/>
    <property type="evidence" value="ECO:0007669"/>
    <property type="project" value="UniProtKB-SubCell"/>
</dbReference>
<dbReference type="SUPFAM" id="SSF81799">
    <property type="entry name" value="Putative methyltransferase TM0872, insert domain"/>
    <property type="match status" value="1"/>
</dbReference>
<dbReference type="EC" id="2.1.1.199" evidence="6"/>
<dbReference type="InterPro" id="IPR002903">
    <property type="entry name" value="RsmH"/>
</dbReference>
<dbReference type="PANTHER" id="PTHR11265">
    <property type="entry name" value="S-ADENOSYL-METHYLTRANSFERASE MRAW"/>
    <property type="match status" value="1"/>
</dbReference>
<evidence type="ECO:0000256" key="1">
    <source>
        <dbReference type="ARBA" id="ARBA00010396"/>
    </source>
</evidence>
<keyword evidence="5 6" id="KW-0949">S-adenosyl-L-methionine</keyword>
<gene>
    <name evidence="6 7" type="primary">rsmH</name>
    <name evidence="7" type="ORF">Mal33_20570</name>
</gene>
<reference evidence="7 8" key="1">
    <citation type="submission" date="2019-02" db="EMBL/GenBank/DDBJ databases">
        <title>Deep-cultivation of Planctomycetes and their phenomic and genomic characterization uncovers novel biology.</title>
        <authorList>
            <person name="Wiegand S."/>
            <person name="Jogler M."/>
            <person name="Boedeker C."/>
            <person name="Pinto D."/>
            <person name="Vollmers J."/>
            <person name="Rivas-Marin E."/>
            <person name="Kohn T."/>
            <person name="Peeters S.H."/>
            <person name="Heuer A."/>
            <person name="Rast P."/>
            <person name="Oberbeckmann S."/>
            <person name="Bunk B."/>
            <person name="Jeske O."/>
            <person name="Meyerdierks A."/>
            <person name="Storesund J.E."/>
            <person name="Kallscheuer N."/>
            <person name="Luecker S."/>
            <person name="Lage O.M."/>
            <person name="Pohl T."/>
            <person name="Merkel B.J."/>
            <person name="Hornburger P."/>
            <person name="Mueller R.-W."/>
            <person name="Bruemmer F."/>
            <person name="Labrenz M."/>
            <person name="Spormann A.M."/>
            <person name="Op den Camp H."/>
            <person name="Overmann J."/>
            <person name="Amann R."/>
            <person name="Jetten M.S.M."/>
            <person name="Mascher T."/>
            <person name="Medema M.H."/>
            <person name="Devos D.P."/>
            <person name="Kaster A.-K."/>
            <person name="Ovreas L."/>
            <person name="Rohde M."/>
            <person name="Galperin M.Y."/>
            <person name="Jogler C."/>
        </authorList>
    </citation>
    <scope>NUCLEOTIDE SEQUENCE [LARGE SCALE GENOMIC DNA]</scope>
    <source>
        <strain evidence="7 8">Mal33</strain>
    </source>
</reference>
<feature type="binding site" evidence="6">
    <location>
        <position position="59"/>
    </location>
    <ligand>
        <name>S-adenosyl-L-methionine</name>
        <dbReference type="ChEBI" id="CHEBI:59789"/>
    </ligand>
</feature>
<dbReference type="PIRSF" id="PIRSF004486">
    <property type="entry name" value="MraW"/>
    <property type="match status" value="1"/>
</dbReference>
<dbReference type="Pfam" id="PF01795">
    <property type="entry name" value="Methyltransf_5"/>
    <property type="match status" value="1"/>
</dbReference>
<evidence type="ECO:0000256" key="4">
    <source>
        <dbReference type="ARBA" id="ARBA00022679"/>
    </source>
</evidence>
<evidence type="ECO:0000256" key="5">
    <source>
        <dbReference type="ARBA" id="ARBA00022691"/>
    </source>
</evidence>
<keyword evidence="6" id="KW-0963">Cytoplasm</keyword>
<evidence type="ECO:0000256" key="3">
    <source>
        <dbReference type="ARBA" id="ARBA00022603"/>
    </source>
</evidence>
<protein>
    <recommendedName>
        <fullName evidence="6">Ribosomal RNA small subunit methyltransferase H</fullName>
        <ecNumber evidence="6">2.1.1.199</ecNumber>
    </recommendedName>
    <alternativeName>
        <fullName evidence="6">16S rRNA m(4)C1402 methyltransferase</fullName>
    </alternativeName>
    <alternativeName>
        <fullName evidence="6">rRNA (cytosine-N(4)-)-methyltransferase RsmH</fullName>
    </alternativeName>
</protein>
<dbReference type="GO" id="GO:0070475">
    <property type="term" value="P:rRNA base methylation"/>
    <property type="evidence" value="ECO:0007669"/>
    <property type="project" value="UniProtKB-UniRule"/>
</dbReference>
<evidence type="ECO:0000313" key="7">
    <source>
        <dbReference type="EMBL" id="QDV56078.1"/>
    </source>
</evidence>
<keyword evidence="2 6" id="KW-0698">rRNA processing</keyword>
<keyword evidence="8" id="KW-1185">Reference proteome</keyword>
<organism evidence="7 8">
    <name type="scientific">Rosistilla oblonga</name>
    <dbReference type="NCBI Taxonomy" id="2527990"/>
    <lineage>
        <taxon>Bacteria</taxon>
        <taxon>Pseudomonadati</taxon>
        <taxon>Planctomycetota</taxon>
        <taxon>Planctomycetia</taxon>
        <taxon>Pirellulales</taxon>
        <taxon>Pirellulaceae</taxon>
        <taxon>Rosistilla</taxon>
    </lineage>
</organism>
<dbReference type="Proteomes" id="UP000316770">
    <property type="component" value="Chromosome"/>
</dbReference>
<sequence>MPDSDSSTSMHVPVLPSEVIEALDLSPGKRIVDGTFGGGGHSRLILPAIAPGGMLIGLDRDPRAIQQYGPQWRDSLPAIESDPPPRIELINDSYHRLPQLIEELEIDGVDGILLDLGLSSDQLNDPSRGFSYQTDGDLDLRFDPTCGEAASDLLLRLPEKEIADLIYQFGEERCSRRIARRIVERRKERRAVKTADELASLVRSCVPRGKNHRIDPATRTFQALRIAVNQELRIVKQSLEDLPGCLRPGGRLAVISFHSLEDRLVKHAFREADDLEIITRKPILASDRENAENPRARSAKLRVAVKK</sequence>
<feature type="binding site" evidence="6">
    <location>
        <position position="122"/>
    </location>
    <ligand>
        <name>S-adenosyl-L-methionine</name>
        <dbReference type="ChEBI" id="CHEBI:59789"/>
    </ligand>
</feature>
<proteinExistence type="inferred from homology"/>
<dbReference type="InterPro" id="IPR023397">
    <property type="entry name" value="SAM-dep_MeTrfase_MraW_recog"/>
</dbReference>
<dbReference type="SUPFAM" id="SSF53335">
    <property type="entry name" value="S-adenosyl-L-methionine-dependent methyltransferases"/>
    <property type="match status" value="1"/>
</dbReference>
<dbReference type="Gene3D" id="1.10.150.170">
    <property type="entry name" value="Putative methyltransferase TM0872, insert domain"/>
    <property type="match status" value="1"/>
</dbReference>
<name>A0A518ISK6_9BACT</name>
<dbReference type="GO" id="GO:0071424">
    <property type="term" value="F:rRNA (cytosine-N4-)-methyltransferase activity"/>
    <property type="evidence" value="ECO:0007669"/>
    <property type="project" value="UniProtKB-UniRule"/>
</dbReference>
<dbReference type="EMBL" id="CP036318">
    <property type="protein sequence ID" value="QDV56078.1"/>
    <property type="molecule type" value="Genomic_DNA"/>
</dbReference>
<comment type="similarity">
    <text evidence="1 6">Belongs to the methyltransferase superfamily. RsmH family.</text>
</comment>
<dbReference type="AlphaFoldDB" id="A0A518ISK6"/>
<keyword evidence="3 6" id="KW-0489">Methyltransferase</keyword>
<feature type="binding site" evidence="6">
    <location>
        <position position="94"/>
    </location>
    <ligand>
        <name>S-adenosyl-L-methionine</name>
        <dbReference type="ChEBI" id="CHEBI:59789"/>
    </ligand>
</feature>
<accession>A0A518ISK6</accession>
<dbReference type="InterPro" id="IPR029063">
    <property type="entry name" value="SAM-dependent_MTases_sf"/>
</dbReference>